<evidence type="ECO:0000313" key="1">
    <source>
        <dbReference type="EMBL" id="OGI96138.1"/>
    </source>
</evidence>
<accession>A0A1F6XQ68</accession>
<sequence>MEKTAVSVLSKSRKKELFRKFLEAIILSLAKNSIALSDLQCSIAWLAIQLKVSSDVIKESLKFILSGKNKEKKPDGHDDFARNFVKCYVSKNLMKKDPDKITSPEKNITEEIKRLIVNTGVEITPQETSMLIKEEFKKFKLKIFNLMIFS</sequence>
<protein>
    <submittedName>
        <fullName evidence="1">Uncharacterized protein</fullName>
    </submittedName>
</protein>
<organism evidence="1 2">
    <name type="scientific">Candidatus Nomurabacteria bacterium RIFCSPLOWO2_02_FULL_42_17</name>
    <dbReference type="NCBI Taxonomy" id="1801789"/>
    <lineage>
        <taxon>Bacteria</taxon>
        <taxon>Candidatus Nomuraibacteriota</taxon>
    </lineage>
</organism>
<dbReference type="EMBL" id="MFVN01000044">
    <property type="protein sequence ID" value="OGI96138.1"/>
    <property type="molecule type" value="Genomic_DNA"/>
</dbReference>
<comment type="caution">
    <text evidence="1">The sequence shown here is derived from an EMBL/GenBank/DDBJ whole genome shotgun (WGS) entry which is preliminary data.</text>
</comment>
<proteinExistence type="predicted"/>
<gene>
    <name evidence="1" type="ORF">A3I25_00655</name>
</gene>
<reference evidence="1 2" key="1">
    <citation type="journal article" date="2016" name="Nat. Commun.">
        <title>Thousands of microbial genomes shed light on interconnected biogeochemical processes in an aquifer system.</title>
        <authorList>
            <person name="Anantharaman K."/>
            <person name="Brown C.T."/>
            <person name="Hug L.A."/>
            <person name="Sharon I."/>
            <person name="Castelle C.J."/>
            <person name="Probst A.J."/>
            <person name="Thomas B.C."/>
            <person name="Singh A."/>
            <person name="Wilkins M.J."/>
            <person name="Karaoz U."/>
            <person name="Brodie E.L."/>
            <person name="Williams K.H."/>
            <person name="Hubbard S.S."/>
            <person name="Banfield J.F."/>
        </authorList>
    </citation>
    <scope>NUCLEOTIDE SEQUENCE [LARGE SCALE GENOMIC DNA]</scope>
</reference>
<evidence type="ECO:0000313" key="2">
    <source>
        <dbReference type="Proteomes" id="UP000177195"/>
    </source>
</evidence>
<dbReference type="AlphaFoldDB" id="A0A1F6XQ68"/>
<name>A0A1F6XQ68_9BACT</name>
<dbReference type="Proteomes" id="UP000177195">
    <property type="component" value="Unassembled WGS sequence"/>
</dbReference>